<keyword evidence="1" id="KW-0472">Membrane</keyword>
<dbReference type="GO" id="GO:0016747">
    <property type="term" value="F:acyltransferase activity, transferring groups other than amino-acyl groups"/>
    <property type="evidence" value="ECO:0007669"/>
    <property type="project" value="InterPro"/>
</dbReference>
<feature type="transmembrane region" description="Helical" evidence="1">
    <location>
        <begin position="105"/>
        <end position="126"/>
    </location>
</feature>
<dbReference type="AlphaFoldDB" id="A0A243WDJ5"/>
<feature type="transmembrane region" description="Helical" evidence="1">
    <location>
        <begin position="314"/>
        <end position="335"/>
    </location>
</feature>
<name>A0A243WDJ5_9BACT</name>
<evidence type="ECO:0000256" key="1">
    <source>
        <dbReference type="SAM" id="Phobius"/>
    </source>
</evidence>
<protein>
    <recommendedName>
        <fullName evidence="2">Acyltransferase 3 domain-containing protein</fullName>
    </recommendedName>
</protein>
<comment type="caution">
    <text evidence="3">The sequence shown here is derived from an EMBL/GenBank/DDBJ whole genome shotgun (WGS) entry which is preliminary data.</text>
</comment>
<keyword evidence="1" id="KW-0812">Transmembrane</keyword>
<evidence type="ECO:0000259" key="2">
    <source>
        <dbReference type="Pfam" id="PF01757"/>
    </source>
</evidence>
<dbReference type="Proteomes" id="UP000194873">
    <property type="component" value="Unassembled WGS sequence"/>
</dbReference>
<gene>
    <name evidence="3" type="ORF">BXP70_15150</name>
</gene>
<dbReference type="PANTHER" id="PTHR23028">
    <property type="entry name" value="ACETYLTRANSFERASE"/>
    <property type="match status" value="1"/>
</dbReference>
<organism evidence="3 4">
    <name type="scientific">Hymenobacter crusticola</name>
    <dbReference type="NCBI Taxonomy" id="1770526"/>
    <lineage>
        <taxon>Bacteria</taxon>
        <taxon>Pseudomonadati</taxon>
        <taxon>Bacteroidota</taxon>
        <taxon>Cytophagia</taxon>
        <taxon>Cytophagales</taxon>
        <taxon>Hymenobacteraceae</taxon>
        <taxon>Hymenobacter</taxon>
    </lineage>
</organism>
<dbReference type="EMBL" id="MTSE01000007">
    <property type="protein sequence ID" value="OUJ73163.1"/>
    <property type="molecule type" value="Genomic_DNA"/>
</dbReference>
<dbReference type="GO" id="GO:0016020">
    <property type="term" value="C:membrane"/>
    <property type="evidence" value="ECO:0007669"/>
    <property type="project" value="TreeGrafter"/>
</dbReference>
<feature type="domain" description="Acyltransferase 3" evidence="2">
    <location>
        <begin position="26"/>
        <end position="332"/>
    </location>
</feature>
<proteinExistence type="predicted"/>
<feature type="transmembrane region" description="Helical" evidence="1">
    <location>
        <begin position="23"/>
        <end position="43"/>
    </location>
</feature>
<evidence type="ECO:0000313" key="4">
    <source>
        <dbReference type="Proteomes" id="UP000194873"/>
    </source>
</evidence>
<feature type="transmembrane region" description="Helical" evidence="1">
    <location>
        <begin position="210"/>
        <end position="228"/>
    </location>
</feature>
<dbReference type="Pfam" id="PF01757">
    <property type="entry name" value="Acyl_transf_3"/>
    <property type="match status" value="1"/>
</dbReference>
<feature type="transmembrane region" description="Helical" evidence="1">
    <location>
        <begin position="284"/>
        <end position="302"/>
    </location>
</feature>
<keyword evidence="4" id="KW-1185">Reference proteome</keyword>
<feature type="transmembrane region" description="Helical" evidence="1">
    <location>
        <begin position="233"/>
        <end position="249"/>
    </location>
</feature>
<feature type="transmembrane region" description="Helical" evidence="1">
    <location>
        <begin position="184"/>
        <end position="204"/>
    </location>
</feature>
<feature type="transmembrane region" description="Helical" evidence="1">
    <location>
        <begin position="155"/>
        <end position="177"/>
    </location>
</feature>
<sequence length="352" mass="40369">MIDVAATEEDKKNEVVTTPKKKFVEGLTFLRGVAALCVCLYHFTGGALPKIRDPRIEMFFSNGWLGVDIFFVLSGFIIPYSLLGKQHGINGFLAYMKKRVVRINPPAYVALALVLMQGFFIDYIIAHKVVYTAGVSWGQILNNILFTVPFSKYKWVLGIFWTLAIEFQFYIIIGLIFRNLFEDFNVYKFVIIFTLLNIIQYLPFQSNENFFRFSLFFALGGTALLYYIKKINIIEYFILLLIFSTIAYFQLSFYMALTGFVSAIVISFARFKHPAFDFLGKISYSFYLLHVLIGTTCEYFLIKIVDPTSLVNKILILALCLLFAILGSYVFYLVIEKKFIALANSVGVRKNT</sequence>
<dbReference type="InterPro" id="IPR002656">
    <property type="entry name" value="Acyl_transf_3_dom"/>
</dbReference>
<accession>A0A243WDJ5</accession>
<dbReference type="PANTHER" id="PTHR23028:SF53">
    <property type="entry name" value="ACYL_TRANSF_3 DOMAIN-CONTAINING PROTEIN"/>
    <property type="match status" value="1"/>
</dbReference>
<feature type="transmembrane region" description="Helical" evidence="1">
    <location>
        <begin position="63"/>
        <end position="84"/>
    </location>
</feature>
<dbReference type="GO" id="GO:0000271">
    <property type="term" value="P:polysaccharide biosynthetic process"/>
    <property type="evidence" value="ECO:0007669"/>
    <property type="project" value="TreeGrafter"/>
</dbReference>
<evidence type="ECO:0000313" key="3">
    <source>
        <dbReference type="EMBL" id="OUJ73163.1"/>
    </source>
</evidence>
<reference evidence="3 4" key="1">
    <citation type="submission" date="2017-01" db="EMBL/GenBank/DDBJ databases">
        <title>A new Hymenobacter.</title>
        <authorList>
            <person name="Liang Y."/>
            <person name="Feng F."/>
        </authorList>
    </citation>
    <scope>NUCLEOTIDE SEQUENCE [LARGE SCALE GENOMIC DNA]</scope>
    <source>
        <strain evidence="3">MIMBbqt21</strain>
    </source>
</reference>
<dbReference type="OrthoDB" id="290051at2"/>
<keyword evidence="1" id="KW-1133">Transmembrane helix</keyword>
<dbReference type="InterPro" id="IPR050879">
    <property type="entry name" value="Acyltransferase_3"/>
</dbReference>